<evidence type="ECO:0000313" key="1">
    <source>
        <dbReference type="EMBL" id="KKN97787.1"/>
    </source>
</evidence>
<sequence>MTPIGWQEQAWVAVSFGPRITRGLEYGHG</sequence>
<protein>
    <submittedName>
        <fullName evidence="1">Uncharacterized protein</fullName>
    </submittedName>
</protein>
<proteinExistence type="predicted"/>
<organism evidence="1">
    <name type="scientific">marine sediment metagenome</name>
    <dbReference type="NCBI Taxonomy" id="412755"/>
    <lineage>
        <taxon>unclassified sequences</taxon>
        <taxon>metagenomes</taxon>
        <taxon>ecological metagenomes</taxon>
    </lineage>
</organism>
<reference evidence="1" key="1">
    <citation type="journal article" date="2015" name="Nature">
        <title>Complex archaea that bridge the gap between prokaryotes and eukaryotes.</title>
        <authorList>
            <person name="Spang A."/>
            <person name="Saw J.H."/>
            <person name="Jorgensen S.L."/>
            <person name="Zaremba-Niedzwiedzka K."/>
            <person name="Martijn J."/>
            <person name="Lind A.E."/>
            <person name="van Eijk R."/>
            <person name="Schleper C."/>
            <person name="Guy L."/>
            <person name="Ettema T.J."/>
        </authorList>
    </citation>
    <scope>NUCLEOTIDE SEQUENCE</scope>
</reference>
<comment type="caution">
    <text evidence="1">The sequence shown here is derived from an EMBL/GenBank/DDBJ whole genome shotgun (WGS) entry which is preliminary data.</text>
</comment>
<gene>
    <name evidence="1" type="ORF">LCGC14_0153000</name>
</gene>
<dbReference type="AlphaFoldDB" id="A0A0F9VDI2"/>
<dbReference type="EMBL" id="LAZR01000055">
    <property type="protein sequence ID" value="KKN97787.1"/>
    <property type="molecule type" value="Genomic_DNA"/>
</dbReference>
<name>A0A0F9VDI2_9ZZZZ</name>
<accession>A0A0F9VDI2</accession>